<keyword evidence="2" id="KW-0813">Transport</keyword>
<feature type="transmembrane region" description="Helical" evidence="8">
    <location>
        <begin position="270"/>
        <end position="290"/>
    </location>
</feature>
<dbReference type="Proteomes" id="UP001596083">
    <property type="component" value="Unassembled WGS sequence"/>
</dbReference>
<dbReference type="Gene3D" id="1.20.1250.20">
    <property type="entry name" value="MFS general substrate transporter like domains"/>
    <property type="match status" value="1"/>
</dbReference>
<name>A0ABW0YY33_9ACTN</name>
<comment type="caution">
    <text evidence="9">The sequence shown here is derived from an EMBL/GenBank/DDBJ whole genome shotgun (WGS) entry which is preliminary data.</text>
</comment>
<dbReference type="RefSeq" id="WP_390315820.1">
    <property type="nucleotide sequence ID" value="NZ_JBHSPB010000005.1"/>
</dbReference>
<evidence type="ECO:0000313" key="9">
    <source>
        <dbReference type="EMBL" id="MFC5720662.1"/>
    </source>
</evidence>
<feature type="transmembrane region" description="Helical" evidence="8">
    <location>
        <begin position="77"/>
        <end position="96"/>
    </location>
</feature>
<protein>
    <submittedName>
        <fullName evidence="9">MFS transporter</fullName>
    </submittedName>
</protein>
<keyword evidence="3" id="KW-1003">Cell membrane</keyword>
<dbReference type="PANTHER" id="PTHR23513:SF11">
    <property type="entry name" value="STAPHYLOFERRIN A TRANSPORTER"/>
    <property type="match status" value="1"/>
</dbReference>
<reference evidence="10" key="1">
    <citation type="journal article" date="2019" name="Int. J. Syst. Evol. Microbiol.">
        <title>The Global Catalogue of Microorganisms (GCM) 10K type strain sequencing project: providing services to taxonomists for standard genome sequencing and annotation.</title>
        <authorList>
            <consortium name="The Broad Institute Genomics Platform"/>
            <consortium name="The Broad Institute Genome Sequencing Center for Infectious Disease"/>
            <person name="Wu L."/>
            <person name="Ma J."/>
        </authorList>
    </citation>
    <scope>NUCLEOTIDE SEQUENCE [LARGE SCALE GENOMIC DNA]</scope>
    <source>
        <strain evidence="10">CGMCC 4.7304</strain>
    </source>
</reference>
<comment type="subcellular location">
    <subcellularLocation>
        <location evidence="1">Cell membrane</location>
        <topology evidence="1">Multi-pass membrane protein</topology>
    </subcellularLocation>
</comment>
<accession>A0ABW0YY33</accession>
<keyword evidence="6 8" id="KW-0472">Membrane</keyword>
<dbReference type="CDD" id="cd06173">
    <property type="entry name" value="MFS_MefA_like"/>
    <property type="match status" value="1"/>
</dbReference>
<evidence type="ECO:0000256" key="4">
    <source>
        <dbReference type="ARBA" id="ARBA00022692"/>
    </source>
</evidence>
<evidence type="ECO:0000313" key="10">
    <source>
        <dbReference type="Proteomes" id="UP001596083"/>
    </source>
</evidence>
<organism evidence="9 10">
    <name type="scientific">Streptomyces gamaensis</name>
    <dbReference type="NCBI Taxonomy" id="1763542"/>
    <lineage>
        <taxon>Bacteria</taxon>
        <taxon>Bacillati</taxon>
        <taxon>Actinomycetota</taxon>
        <taxon>Actinomycetes</taxon>
        <taxon>Kitasatosporales</taxon>
        <taxon>Streptomycetaceae</taxon>
        <taxon>Streptomyces</taxon>
    </lineage>
</organism>
<feature type="transmembrane region" description="Helical" evidence="8">
    <location>
        <begin position="297"/>
        <end position="318"/>
    </location>
</feature>
<dbReference type="EMBL" id="JBHSPB010000005">
    <property type="protein sequence ID" value="MFC5720662.1"/>
    <property type="molecule type" value="Genomic_DNA"/>
</dbReference>
<evidence type="ECO:0000256" key="2">
    <source>
        <dbReference type="ARBA" id="ARBA00022448"/>
    </source>
</evidence>
<dbReference type="InterPro" id="IPR010290">
    <property type="entry name" value="TM_effector"/>
</dbReference>
<feature type="region of interest" description="Disordered" evidence="7">
    <location>
        <begin position="202"/>
        <end position="221"/>
    </location>
</feature>
<feature type="transmembrane region" description="Helical" evidence="8">
    <location>
        <begin position="102"/>
        <end position="120"/>
    </location>
</feature>
<evidence type="ECO:0000256" key="6">
    <source>
        <dbReference type="ARBA" id="ARBA00023136"/>
    </source>
</evidence>
<dbReference type="InterPro" id="IPR036259">
    <property type="entry name" value="MFS_trans_sf"/>
</dbReference>
<evidence type="ECO:0000256" key="3">
    <source>
        <dbReference type="ARBA" id="ARBA00022475"/>
    </source>
</evidence>
<evidence type="ECO:0000256" key="7">
    <source>
        <dbReference type="SAM" id="MobiDB-lite"/>
    </source>
</evidence>
<feature type="transmembrane region" description="Helical" evidence="8">
    <location>
        <begin position="324"/>
        <end position="346"/>
    </location>
</feature>
<dbReference type="Pfam" id="PF05977">
    <property type="entry name" value="MFS_3"/>
    <property type="match status" value="1"/>
</dbReference>
<proteinExistence type="predicted"/>
<evidence type="ECO:0000256" key="1">
    <source>
        <dbReference type="ARBA" id="ARBA00004651"/>
    </source>
</evidence>
<keyword evidence="4 8" id="KW-0812">Transmembrane</keyword>
<keyword evidence="10" id="KW-1185">Reference proteome</keyword>
<gene>
    <name evidence="9" type="ORF">ACFP1Z_10855</name>
</gene>
<dbReference type="SUPFAM" id="SSF103473">
    <property type="entry name" value="MFS general substrate transporter"/>
    <property type="match status" value="1"/>
</dbReference>
<sequence length="423" mass="43995">MDYLLLLRRRPVLVLWLARSLSVLSDRVYALAVMWSVYTGTGSASLMGLVSATESLPYLLLGTGGRRLVARCASYRALAWVDGGRAAVAVALPLLWTPNTRGTAVLFTGILLLGVLGALFDPNLAALVPDLVEPGRVHQVTGLFDLTNRIARIAGRSGTGLLLLLVTKAQLFTLNGTAFAVSTAALAWLARRTTATTTCRTPAVDRTTAGPPRPRATGSPPAVRVRPLLRAHPQAGLAIALHALAAFGTAVSTVGLPALLATHHGAGAEVYGLVTAATGVGALLGNPLAAHRRPVNWLALYCGAWAIDGAATACMGLADHLPALALLSLLTGVVTPSAAISLRTYLATFPPQQRLRLLSLEYTATRAGSTTGILLLPLLVDLSPRGSFLSAGTLVTASALTALLLSSHLPTLTSHRRLPVADS</sequence>
<evidence type="ECO:0000256" key="5">
    <source>
        <dbReference type="ARBA" id="ARBA00022989"/>
    </source>
</evidence>
<evidence type="ECO:0000256" key="8">
    <source>
        <dbReference type="SAM" id="Phobius"/>
    </source>
</evidence>
<feature type="transmembrane region" description="Helical" evidence="8">
    <location>
        <begin position="235"/>
        <end position="258"/>
    </location>
</feature>
<dbReference type="PANTHER" id="PTHR23513">
    <property type="entry name" value="INTEGRAL MEMBRANE EFFLUX PROTEIN-RELATED"/>
    <property type="match status" value="1"/>
</dbReference>
<keyword evidence="5 8" id="KW-1133">Transmembrane helix</keyword>